<gene>
    <name evidence="3" type="ORF">JOQ06_025617</name>
</gene>
<evidence type="ECO:0000259" key="2">
    <source>
        <dbReference type="PROSITE" id="PS50106"/>
    </source>
</evidence>
<name>A0AAD6AV67_9TELE</name>
<keyword evidence="4" id="KW-1185">Reference proteome</keyword>
<dbReference type="AlphaFoldDB" id="A0AAD6AV67"/>
<feature type="region of interest" description="Disordered" evidence="1">
    <location>
        <begin position="28"/>
        <end position="171"/>
    </location>
</feature>
<feature type="compositionally biased region" description="Polar residues" evidence="1">
    <location>
        <begin position="682"/>
        <end position="699"/>
    </location>
</feature>
<dbReference type="PROSITE" id="PS50106">
    <property type="entry name" value="PDZ"/>
    <property type="match status" value="2"/>
</dbReference>
<evidence type="ECO:0000313" key="3">
    <source>
        <dbReference type="EMBL" id="KAJ4931320.1"/>
    </source>
</evidence>
<feature type="compositionally biased region" description="Basic and acidic residues" evidence="1">
    <location>
        <begin position="582"/>
        <end position="599"/>
    </location>
</feature>
<feature type="region of interest" description="Disordered" evidence="1">
    <location>
        <begin position="340"/>
        <end position="376"/>
    </location>
</feature>
<feature type="compositionally biased region" description="Basic and acidic residues" evidence="1">
    <location>
        <begin position="152"/>
        <end position="170"/>
    </location>
</feature>
<evidence type="ECO:0000256" key="1">
    <source>
        <dbReference type="SAM" id="MobiDB-lite"/>
    </source>
</evidence>
<feature type="region of interest" description="Disordered" evidence="1">
    <location>
        <begin position="985"/>
        <end position="1005"/>
    </location>
</feature>
<dbReference type="GO" id="GO:0005125">
    <property type="term" value="F:cytokine activity"/>
    <property type="evidence" value="ECO:0007669"/>
    <property type="project" value="InterPro"/>
</dbReference>
<feature type="compositionally biased region" description="Low complexity" evidence="1">
    <location>
        <begin position="235"/>
        <end position="253"/>
    </location>
</feature>
<feature type="region of interest" description="Disordered" evidence="1">
    <location>
        <begin position="639"/>
        <end position="699"/>
    </location>
</feature>
<dbReference type="Proteomes" id="UP001219934">
    <property type="component" value="Unassembled WGS sequence"/>
</dbReference>
<dbReference type="GO" id="GO:0042609">
    <property type="term" value="F:CD4 receptor binding"/>
    <property type="evidence" value="ECO:0007669"/>
    <property type="project" value="TreeGrafter"/>
</dbReference>
<evidence type="ECO:0000313" key="4">
    <source>
        <dbReference type="Proteomes" id="UP001219934"/>
    </source>
</evidence>
<feature type="region of interest" description="Disordered" evidence="1">
    <location>
        <begin position="549"/>
        <end position="603"/>
    </location>
</feature>
<dbReference type="SUPFAM" id="SSF50156">
    <property type="entry name" value="PDZ domain-like"/>
    <property type="match status" value="2"/>
</dbReference>
<feature type="region of interest" description="Disordered" evidence="1">
    <location>
        <begin position="776"/>
        <end position="812"/>
    </location>
</feature>
<protein>
    <recommendedName>
        <fullName evidence="2">PDZ domain-containing protein</fullName>
    </recommendedName>
</protein>
<feature type="domain" description="PDZ" evidence="2">
    <location>
        <begin position="896"/>
        <end position="967"/>
    </location>
</feature>
<feature type="compositionally biased region" description="Polar residues" evidence="1">
    <location>
        <begin position="107"/>
        <end position="121"/>
    </location>
</feature>
<feature type="compositionally biased region" description="Basic residues" evidence="1">
    <location>
        <begin position="34"/>
        <end position="44"/>
    </location>
</feature>
<feature type="region of interest" description="Disordered" evidence="1">
    <location>
        <begin position="732"/>
        <end position="754"/>
    </location>
</feature>
<feature type="region of interest" description="Disordered" evidence="1">
    <location>
        <begin position="416"/>
        <end position="436"/>
    </location>
</feature>
<feature type="compositionally biased region" description="Polar residues" evidence="1">
    <location>
        <begin position="295"/>
        <end position="304"/>
    </location>
</feature>
<feature type="compositionally biased region" description="Basic and acidic residues" evidence="1">
    <location>
        <begin position="45"/>
        <end position="62"/>
    </location>
</feature>
<dbReference type="FunFam" id="2.30.42.10:FF:000122">
    <property type="entry name" value="Pro-interleukin-16"/>
    <property type="match status" value="1"/>
</dbReference>
<feature type="region of interest" description="Disordered" evidence="1">
    <location>
        <begin position="235"/>
        <end position="256"/>
    </location>
</feature>
<feature type="region of interest" description="Disordered" evidence="1">
    <location>
        <begin position="278"/>
        <end position="328"/>
    </location>
</feature>
<feature type="compositionally biased region" description="Low complexity" evidence="1">
    <location>
        <begin position="640"/>
        <end position="660"/>
    </location>
</feature>
<feature type="compositionally biased region" description="Polar residues" evidence="1">
    <location>
        <begin position="340"/>
        <end position="352"/>
    </location>
</feature>
<dbReference type="InterPro" id="IPR055287">
    <property type="entry name" value="IL-16-like"/>
</dbReference>
<dbReference type="InterPro" id="IPR036034">
    <property type="entry name" value="PDZ_sf"/>
</dbReference>
<dbReference type="PANTHER" id="PTHR48484">
    <property type="entry name" value="PRO-INTERLEUKIN-16"/>
    <property type="match status" value="1"/>
</dbReference>
<dbReference type="GO" id="GO:0050930">
    <property type="term" value="P:induction of positive chemotaxis"/>
    <property type="evidence" value="ECO:0007669"/>
    <property type="project" value="InterPro"/>
</dbReference>
<dbReference type="SMART" id="SM00228">
    <property type="entry name" value="PDZ"/>
    <property type="match status" value="2"/>
</dbReference>
<dbReference type="Gene3D" id="2.30.42.10">
    <property type="match status" value="2"/>
</dbReference>
<comment type="caution">
    <text evidence="3">The sequence shown here is derived from an EMBL/GenBank/DDBJ whole genome shotgun (WGS) entry which is preliminary data.</text>
</comment>
<dbReference type="EMBL" id="JAPTMU010000015">
    <property type="protein sequence ID" value="KAJ4931320.1"/>
    <property type="molecule type" value="Genomic_DNA"/>
</dbReference>
<feature type="compositionally biased region" description="Acidic residues" evidence="1">
    <location>
        <begin position="778"/>
        <end position="802"/>
    </location>
</feature>
<dbReference type="GO" id="GO:0030595">
    <property type="term" value="P:leukocyte chemotaxis"/>
    <property type="evidence" value="ECO:0007669"/>
    <property type="project" value="TreeGrafter"/>
</dbReference>
<dbReference type="InterPro" id="IPR001478">
    <property type="entry name" value="PDZ"/>
</dbReference>
<dbReference type="PANTHER" id="PTHR48484:SF1">
    <property type="entry name" value="DENTIN SIALOPHOSPHOPROTEIN"/>
    <property type="match status" value="1"/>
</dbReference>
<feature type="compositionally biased region" description="Low complexity" evidence="1">
    <location>
        <begin position="803"/>
        <end position="812"/>
    </location>
</feature>
<dbReference type="Pfam" id="PF00595">
    <property type="entry name" value="PDZ"/>
    <property type="match status" value="2"/>
</dbReference>
<feature type="compositionally biased region" description="Polar residues" evidence="1">
    <location>
        <begin position="992"/>
        <end position="1005"/>
    </location>
</feature>
<organism evidence="3 4">
    <name type="scientific">Pogonophryne albipinna</name>
    <dbReference type="NCBI Taxonomy" id="1090488"/>
    <lineage>
        <taxon>Eukaryota</taxon>
        <taxon>Metazoa</taxon>
        <taxon>Chordata</taxon>
        <taxon>Craniata</taxon>
        <taxon>Vertebrata</taxon>
        <taxon>Euteleostomi</taxon>
        <taxon>Actinopterygii</taxon>
        <taxon>Neopterygii</taxon>
        <taxon>Teleostei</taxon>
        <taxon>Neoteleostei</taxon>
        <taxon>Acanthomorphata</taxon>
        <taxon>Eupercaria</taxon>
        <taxon>Perciformes</taxon>
        <taxon>Notothenioidei</taxon>
        <taxon>Pogonophryne</taxon>
    </lineage>
</organism>
<reference evidence="3" key="1">
    <citation type="submission" date="2022-11" db="EMBL/GenBank/DDBJ databases">
        <title>Chromosome-level genome of Pogonophryne albipinna.</title>
        <authorList>
            <person name="Jo E."/>
        </authorList>
    </citation>
    <scope>NUCLEOTIDE SEQUENCE</scope>
    <source>
        <strain evidence="3">SGF0006</strain>
        <tissue evidence="3">Muscle</tissue>
    </source>
</reference>
<feature type="compositionally biased region" description="Polar residues" evidence="1">
    <location>
        <begin position="64"/>
        <end position="92"/>
    </location>
</feature>
<feature type="domain" description="PDZ" evidence="2">
    <location>
        <begin position="1010"/>
        <end position="1092"/>
    </location>
</feature>
<sequence>MDLSMLPTQVSGYDKQQTGACFTVRSASSPSYRLTRRPGVRKTRSFQEQKKESSEEVGERDWTLSGTNGTNQEADGTVTAYQARTGSRSTVRGQGEEQEPSDHKSTIKLNQNGTSDQTITEFGTDRGRNCNPASESWGRTDLRRQNMQSRSKSLDWRAGDTSPDRGKKADISVLSPKQGSNEIRTVVECVGDRVISSIHAYISADRSSDQERRPASLMSETLDRVSRGNSLPVRIRSLSGSSTGTRGRASSFGPKGGQSIIERIEKLYGSANFDQMEDSSDFSTSLTSHHRETTTDSLVSPQQRSYERASGGTFPRRMSPGENSSIVPSRKSFTWTQNYTKGSENSINTGTSRTRERLSGVQGQGPTQSRLSEEGGAKWGRGLEEMGTMSLDRARSRYSAAAQIRAARAAAGITAPYPNTFPEEESSFSLKEEQENKSDNAAKDWTLLKSSSIDEDVFVSQDITIKTVEKKRFPERSTASAASVRNKINQFEALTQRGHNLVSAQVVMPRRAFSVPTQFSSDYDGVKKSGSAKAIGGLRYKWEELKEGREAGDEAEEKVAGAGKKPGSNRSLSEDEVGLRLGRKEREGTDSNETQEKGTDNNFVDDFEKYSRLKSRLEIPLNGGYGRNLYIDETDFQKISSPEDSSQSPSLLLSKSSNTSAGVQKAHSLVTSPLVSDDDETPTNSPNNSPLLSPTTQPENINSIIGREKESTSVFAVSAKIPEQHARLFPHPLASSSHSDLPGLISPENKAHPNGKKQLLDLEAWVAGLSPKLRVWNDDEDGYEDDDESTERDDDSNYDSDSGESSVTVTSSMSQSDHKSFCVSLSDLCNFTGVDNESENDCDEWQTSSRRTASLSSDISAFSCVSVMPSEELDRLLEDVRSVGDSTLQDYDDVQVVVLHKDIGVGLGFSLAGGVDQNKPVTVHKVFHSGVSAQEGSIREGDQVLSINGTALSGYAHWEALRVLRRAKAREMGVVVLRRGEVSSVQKKGRQTKNQGPTQTPSTDTGQLLCVRLEKNSRDLGFSLEGGADSNLGNRPLTVQKIFQGGPVDKMYPGDEVEEIEGVSVVGMRRLEAWTLIRKLPTGPVDVVLRRPLENLET</sequence>
<proteinExistence type="predicted"/>
<accession>A0AAD6AV67</accession>